<dbReference type="InterPro" id="IPR036691">
    <property type="entry name" value="Endo/exonu/phosph_ase_sf"/>
</dbReference>
<accession>A0ABQ7VZ63</accession>
<proteinExistence type="predicted"/>
<sequence length="361" mass="41839">MPINNFTMKSQAISVKKFRSETKLVMPESRLRPLTFASFLPTQFQTIAEDEGDESDSGLVYLEPYETGSYQAARRLQFLEEDSSSQPKTLEKPAYEGNREVKQGYGSSEVLIKVASAIGKPLYTNRFTAIMARILYARVLVETDVSQPLLDSIETVTPTRSFQKAVEYDCRPKFCNECMKLGHCAEAYWSTIEGKQAEEKQEEPQFQEVKKKKRRNKRQIAPQPRYDYKARRKLYKRGQLLKNQIAMKVQARIQITNSYNVLQEAGDPGEHSQPSMIISTWNIRGLNQTLNKKELRLFMKKNKVDVIGVVETRVKVHKTGNILQKMVIDWKHCLKYPMSYNGRVWLLWKDHIQIHVLVVHE</sequence>
<organism evidence="2 3">
    <name type="scientific">Solanum tuberosum</name>
    <name type="common">Potato</name>
    <dbReference type="NCBI Taxonomy" id="4113"/>
    <lineage>
        <taxon>Eukaryota</taxon>
        <taxon>Viridiplantae</taxon>
        <taxon>Streptophyta</taxon>
        <taxon>Embryophyta</taxon>
        <taxon>Tracheophyta</taxon>
        <taxon>Spermatophyta</taxon>
        <taxon>Magnoliopsida</taxon>
        <taxon>eudicotyledons</taxon>
        <taxon>Gunneridae</taxon>
        <taxon>Pentapetalae</taxon>
        <taxon>asterids</taxon>
        <taxon>lamiids</taxon>
        <taxon>Solanales</taxon>
        <taxon>Solanaceae</taxon>
        <taxon>Solanoideae</taxon>
        <taxon>Solaneae</taxon>
        <taxon>Solanum</taxon>
    </lineage>
</organism>
<feature type="region of interest" description="Disordered" evidence="1">
    <location>
        <begin position="199"/>
        <end position="223"/>
    </location>
</feature>
<dbReference type="PANTHER" id="PTHR31286:SF180">
    <property type="entry name" value="OS10G0362600 PROTEIN"/>
    <property type="match status" value="1"/>
</dbReference>
<evidence type="ECO:0008006" key="4">
    <source>
        <dbReference type="Google" id="ProtNLM"/>
    </source>
</evidence>
<dbReference type="EMBL" id="JAIVGD010000005">
    <property type="protein sequence ID" value="KAH0773615.1"/>
    <property type="molecule type" value="Genomic_DNA"/>
</dbReference>
<protein>
    <recommendedName>
        <fullName evidence="4">Endonuclease/exonuclease/phosphatase</fullName>
    </recommendedName>
</protein>
<keyword evidence="3" id="KW-1185">Reference proteome</keyword>
<dbReference type="SUPFAM" id="SSF56219">
    <property type="entry name" value="DNase I-like"/>
    <property type="match status" value="1"/>
</dbReference>
<gene>
    <name evidence="2" type="ORF">KY290_010752</name>
</gene>
<dbReference type="Proteomes" id="UP000826656">
    <property type="component" value="Unassembled WGS sequence"/>
</dbReference>
<comment type="caution">
    <text evidence="2">The sequence shown here is derived from an EMBL/GenBank/DDBJ whole genome shotgun (WGS) entry which is preliminary data.</text>
</comment>
<name>A0ABQ7VZ63_SOLTU</name>
<dbReference type="Gene3D" id="3.60.10.10">
    <property type="entry name" value="Endonuclease/exonuclease/phosphatase"/>
    <property type="match status" value="1"/>
</dbReference>
<dbReference type="PANTHER" id="PTHR31286">
    <property type="entry name" value="GLYCINE-RICH CELL WALL STRUCTURAL PROTEIN 1.8-LIKE"/>
    <property type="match status" value="1"/>
</dbReference>
<dbReference type="InterPro" id="IPR040256">
    <property type="entry name" value="At4g02000-like"/>
</dbReference>
<reference evidence="2 3" key="1">
    <citation type="journal article" date="2021" name="bioRxiv">
        <title>Chromosome-scale and haplotype-resolved genome assembly of a tetraploid potato cultivar.</title>
        <authorList>
            <person name="Sun H."/>
            <person name="Jiao W.-B."/>
            <person name="Krause K."/>
            <person name="Campoy J.A."/>
            <person name="Goel M."/>
            <person name="Folz-Donahue K."/>
            <person name="Kukat C."/>
            <person name="Huettel B."/>
            <person name="Schneeberger K."/>
        </authorList>
    </citation>
    <scope>NUCLEOTIDE SEQUENCE [LARGE SCALE GENOMIC DNA]</scope>
    <source>
        <strain evidence="2">SolTubOtavaFocal</strain>
        <tissue evidence="2">Leaves</tissue>
    </source>
</reference>
<evidence type="ECO:0000256" key="1">
    <source>
        <dbReference type="SAM" id="MobiDB-lite"/>
    </source>
</evidence>
<evidence type="ECO:0000313" key="2">
    <source>
        <dbReference type="EMBL" id="KAH0773615.1"/>
    </source>
</evidence>
<evidence type="ECO:0000313" key="3">
    <source>
        <dbReference type="Proteomes" id="UP000826656"/>
    </source>
</evidence>